<dbReference type="GO" id="GO:0003677">
    <property type="term" value="F:DNA binding"/>
    <property type="evidence" value="ECO:0007669"/>
    <property type="project" value="UniProtKB-UniRule"/>
</dbReference>
<feature type="DNA-binding region" description="H-T-H motif" evidence="2">
    <location>
        <begin position="38"/>
        <end position="57"/>
    </location>
</feature>
<protein>
    <submittedName>
        <fullName evidence="4">Transcriptional regulator, TetR family</fullName>
    </submittedName>
</protein>
<dbReference type="Pfam" id="PF00440">
    <property type="entry name" value="TetR_N"/>
    <property type="match status" value="1"/>
</dbReference>
<dbReference type="Proteomes" id="UP000184386">
    <property type="component" value="Unassembled WGS sequence"/>
</dbReference>
<dbReference type="PRINTS" id="PR00455">
    <property type="entry name" value="HTHTETR"/>
</dbReference>
<sequence length="204" mass="23232">MSANEIRIPKQKRSIEKRTAIINASYDLFCEKGYYRTNTAEIAKAAGVSTGIVYSYFHDKKDILKEVVGLYIFRLEEQFRPIFCSTIDRGNIAVVIEKFIDLSIASHTMNAAAHNEFLALALLNNDIQVLFNHFESKMLETLYEKLVAAGYLGDLLLERLRICYGIIEQLCHEHIRYKRNDVELSNMKSIAISTIVGLLDMAMG</sequence>
<evidence type="ECO:0000259" key="3">
    <source>
        <dbReference type="PROSITE" id="PS50977"/>
    </source>
</evidence>
<gene>
    <name evidence="4" type="ORF">SAMN02745136_01572</name>
</gene>
<keyword evidence="1 2" id="KW-0238">DNA-binding</keyword>
<organism evidence="4 5">
    <name type="scientific">Anaerocolumna jejuensis DSM 15929</name>
    <dbReference type="NCBI Taxonomy" id="1121322"/>
    <lineage>
        <taxon>Bacteria</taxon>
        <taxon>Bacillati</taxon>
        <taxon>Bacillota</taxon>
        <taxon>Clostridia</taxon>
        <taxon>Lachnospirales</taxon>
        <taxon>Lachnospiraceae</taxon>
        <taxon>Anaerocolumna</taxon>
    </lineage>
</organism>
<evidence type="ECO:0000256" key="1">
    <source>
        <dbReference type="ARBA" id="ARBA00023125"/>
    </source>
</evidence>
<evidence type="ECO:0000313" key="4">
    <source>
        <dbReference type="EMBL" id="SHK02336.1"/>
    </source>
</evidence>
<dbReference type="InterPro" id="IPR009057">
    <property type="entry name" value="Homeodomain-like_sf"/>
</dbReference>
<proteinExistence type="predicted"/>
<dbReference type="AlphaFoldDB" id="A0A1M6P356"/>
<dbReference type="OrthoDB" id="9808476at2"/>
<feature type="domain" description="HTH tetR-type" evidence="3">
    <location>
        <begin position="15"/>
        <end position="75"/>
    </location>
</feature>
<dbReference type="PANTHER" id="PTHR43479:SF11">
    <property type="entry name" value="ACREF_ENVCD OPERON REPRESSOR-RELATED"/>
    <property type="match status" value="1"/>
</dbReference>
<dbReference type="RefSeq" id="WP_073274500.1">
    <property type="nucleotide sequence ID" value="NZ_FRAC01000008.1"/>
</dbReference>
<dbReference type="InterPro" id="IPR001647">
    <property type="entry name" value="HTH_TetR"/>
</dbReference>
<accession>A0A1M6P356</accession>
<dbReference type="PANTHER" id="PTHR43479">
    <property type="entry name" value="ACREF/ENVCD OPERON REPRESSOR-RELATED"/>
    <property type="match status" value="1"/>
</dbReference>
<dbReference type="SUPFAM" id="SSF46689">
    <property type="entry name" value="Homeodomain-like"/>
    <property type="match status" value="1"/>
</dbReference>
<dbReference type="PROSITE" id="PS50977">
    <property type="entry name" value="HTH_TETR_2"/>
    <property type="match status" value="1"/>
</dbReference>
<dbReference type="Gene3D" id="1.10.357.10">
    <property type="entry name" value="Tetracycline Repressor, domain 2"/>
    <property type="match status" value="1"/>
</dbReference>
<dbReference type="EMBL" id="FRAC01000008">
    <property type="protein sequence ID" value="SHK02336.1"/>
    <property type="molecule type" value="Genomic_DNA"/>
</dbReference>
<name>A0A1M6P356_9FIRM</name>
<reference evidence="4 5" key="1">
    <citation type="submission" date="2016-11" db="EMBL/GenBank/DDBJ databases">
        <authorList>
            <person name="Jaros S."/>
            <person name="Januszkiewicz K."/>
            <person name="Wedrychowicz H."/>
        </authorList>
    </citation>
    <scope>NUCLEOTIDE SEQUENCE [LARGE SCALE GENOMIC DNA]</scope>
    <source>
        <strain evidence="4 5">DSM 15929</strain>
    </source>
</reference>
<dbReference type="InterPro" id="IPR050624">
    <property type="entry name" value="HTH-type_Tx_Regulator"/>
</dbReference>
<keyword evidence="5" id="KW-1185">Reference proteome</keyword>
<evidence type="ECO:0000313" key="5">
    <source>
        <dbReference type="Proteomes" id="UP000184386"/>
    </source>
</evidence>
<dbReference type="STRING" id="1121322.SAMN02745136_01572"/>
<evidence type="ECO:0000256" key="2">
    <source>
        <dbReference type="PROSITE-ProRule" id="PRU00335"/>
    </source>
</evidence>